<feature type="region of interest" description="Disordered" evidence="1">
    <location>
        <begin position="111"/>
        <end position="136"/>
    </location>
</feature>
<gene>
    <name evidence="2" type="ORF">ALO43_100891</name>
</gene>
<name>A0AA40P762_9PSED</name>
<organism evidence="2 3">
    <name type="scientific">Pseudomonas tremae</name>
    <dbReference type="NCBI Taxonomy" id="200454"/>
    <lineage>
        <taxon>Bacteria</taxon>
        <taxon>Pseudomonadati</taxon>
        <taxon>Pseudomonadota</taxon>
        <taxon>Gammaproteobacteria</taxon>
        <taxon>Pseudomonadales</taxon>
        <taxon>Pseudomonadaceae</taxon>
        <taxon>Pseudomonas</taxon>
    </lineage>
</organism>
<reference evidence="2 3" key="1">
    <citation type="submission" date="2015-09" db="EMBL/GenBank/DDBJ databases">
        <title>Genome announcement of multiple Pseudomonas syringae strains.</title>
        <authorList>
            <person name="Thakur S."/>
            <person name="Wang P.W."/>
            <person name="Gong Y."/>
            <person name="Weir B.S."/>
            <person name="Guttman D.S."/>
        </authorList>
    </citation>
    <scope>NUCLEOTIDE SEQUENCE [LARGE SCALE GENOMIC DNA]</scope>
    <source>
        <strain evidence="2 3">ICMP9151</strain>
    </source>
</reference>
<protein>
    <submittedName>
        <fullName evidence="2">Uncharacterized protein</fullName>
    </submittedName>
</protein>
<dbReference type="Proteomes" id="UP000050523">
    <property type="component" value="Unassembled WGS sequence"/>
</dbReference>
<accession>A0AA40P762</accession>
<dbReference type="EMBL" id="LJRO01000090">
    <property type="protein sequence ID" value="KPZ05558.1"/>
    <property type="molecule type" value="Genomic_DNA"/>
</dbReference>
<evidence type="ECO:0000313" key="3">
    <source>
        <dbReference type="Proteomes" id="UP000050523"/>
    </source>
</evidence>
<evidence type="ECO:0000256" key="1">
    <source>
        <dbReference type="SAM" id="MobiDB-lite"/>
    </source>
</evidence>
<sequence>MPALLARHQPWPCEWCRCVSVFSSILIMGIGLATGAPDTHLAPISRGRQPENSLTPGRLPDRGFCFFRVPNFQLFKNITLPAEDHDMKYTTYYRNDIDFAWRFSHLRSGQPAASDRSLPGGNRKRPANTALCRTPQ</sequence>
<proteinExistence type="predicted"/>
<dbReference type="AlphaFoldDB" id="A0AA40P762"/>
<evidence type="ECO:0000313" key="2">
    <source>
        <dbReference type="EMBL" id="KPZ05558.1"/>
    </source>
</evidence>
<comment type="caution">
    <text evidence="2">The sequence shown here is derived from an EMBL/GenBank/DDBJ whole genome shotgun (WGS) entry which is preliminary data.</text>
</comment>